<dbReference type="SUPFAM" id="SSF141868">
    <property type="entry name" value="EAL domain-like"/>
    <property type="match status" value="1"/>
</dbReference>
<evidence type="ECO:0000259" key="3">
    <source>
        <dbReference type="PROSITE" id="PS50113"/>
    </source>
</evidence>
<dbReference type="GO" id="GO:0007165">
    <property type="term" value="P:signal transduction"/>
    <property type="evidence" value="ECO:0007669"/>
    <property type="project" value="InterPro"/>
</dbReference>
<accession>A0A432W2J1</accession>
<dbReference type="SUPFAM" id="SSF55785">
    <property type="entry name" value="PYP-like sensor domain (PAS domain)"/>
    <property type="match status" value="1"/>
</dbReference>
<sequence length="806" mass="91355">MRLYSIRTQLLIATGAVAVVFLIAAVIAVVNEQVRQSYEYAEREIITMANLAQGSLNRSLRYELDSATREILMELSTNRRVRNVAKVDPDGTIANLANPIQRSVIGNPVGILIPQINLEHLQQSITANSVSFHKQEKADAYIVFVPVISAGQEFGSPNRQIVVFEYEHQVHWLSALFERKAFIFGATLFLIILFSIFALFLHRKISRPVQTLTSIMQRLQKGEEITDVPIQGNDELAFLARSTERMLRDRFKNLRKINLLSNALEQSNEGVIITNLEPKIEYVNRALVESTGFTEDELIGQPPEILGSGKTSEETYKTMWARLHAGEAWAGEFRNRRKDGSEFSELQTISPIRNSKGEITHYLGIKQDITEHKKTQARLHHLAYDNPLSGLPNRLSLIEYISQTLKSSSGKQEYWLVLINIDRLKRINDARGYDYGNLVIASVAQRIENYISDNVYLAHTGADDFACLINFPFERQHAIEQANDFAWDIKAQLEMPYDIENEQVQLTMSIGVASLFAHQSAEEVFREAEMALHKAKENGGGSVSLYSDGDIEHAEELFGLERDLTAAVKNDEIEMYLQGQFNGRGDLIGAEALARWLHPSDGMIPPDKFVSIAERSDLIIQLDRKMLQHAASCLANWQAKDLNYTLSVNISPRYFRSKQLKAELEAMFAAANANLRGLVLEVTERLFIDDMHDVIKQMSTISKLGVQFALDDFGTGYSSLAYLQRLPIHELKIDKSFTQGLPKNQRAVSMVNMITAIARNLELRIVAEGIETSAQAEYCEDQHIIIQGYYFDRPQPQDKWNRKWLK</sequence>
<evidence type="ECO:0000256" key="1">
    <source>
        <dbReference type="SAM" id="Phobius"/>
    </source>
</evidence>
<feature type="domain" description="GGDEF" evidence="6">
    <location>
        <begin position="412"/>
        <end position="548"/>
    </location>
</feature>
<proteinExistence type="predicted"/>
<dbReference type="PROSITE" id="PS50113">
    <property type="entry name" value="PAC"/>
    <property type="match status" value="1"/>
</dbReference>
<dbReference type="SMART" id="SM00091">
    <property type="entry name" value="PAS"/>
    <property type="match status" value="1"/>
</dbReference>
<evidence type="ECO:0000259" key="5">
    <source>
        <dbReference type="PROSITE" id="PS50885"/>
    </source>
</evidence>
<dbReference type="InterPro" id="IPR029787">
    <property type="entry name" value="Nucleotide_cyclase"/>
</dbReference>
<comment type="caution">
    <text evidence="7">The sequence shown here is derived from an EMBL/GenBank/DDBJ whole genome shotgun (WGS) entry which is preliminary data.</text>
</comment>
<dbReference type="PROSITE" id="PS50112">
    <property type="entry name" value="PAS"/>
    <property type="match status" value="1"/>
</dbReference>
<keyword evidence="1" id="KW-0812">Transmembrane</keyword>
<dbReference type="InterPro" id="IPR000700">
    <property type="entry name" value="PAS-assoc_C"/>
</dbReference>
<feature type="transmembrane region" description="Helical" evidence="1">
    <location>
        <begin position="6"/>
        <end position="30"/>
    </location>
</feature>
<dbReference type="Pfam" id="PF00672">
    <property type="entry name" value="HAMP"/>
    <property type="match status" value="1"/>
</dbReference>
<gene>
    <name evidence="7" type="ORF">CWE08_02050</name>
</gene>
<dbReference type="InterPro" id="IPR001610">
    <property type="entry name" value="PAC"/>
</dbReference>
<dbReference type="SMART" id="SM00086">
    <property type="entry name" value="PAC"/>
    <property type="match status" value="1"/>
</dbReference>
<dbReference type="NCBIfam" id="TIGR00229">
    <property type="entry name" value="sensory_box"/>
    <property type="match status" value="1"/>
</dbReference>
<evidence type="ECO:0000259" key="4">
    <source>
        <dbReference type="PROSITE" id="PS50883"/>
    </source>
</evidence>
<dbReference type="Gene3D" id="6.10.340.10">
    <property type="match status" value="1"/>
</dbReference>
<dbReference type="Pfam" id="PF13426">
    <property type="entry name" value="PAS_9"/>
    <property type="match status" value="1"/>
</dbReference>
<dbReference type="EMBL" id="PIPJ01000001">
    <property type="protein sequence ID" value="RUO23452.1"/>
    <property type="molecule type" value="Genomic_DNA"/>
</dbReference>
<keyword evidence="1" id="KW-1133">Transmembrane helix</keyword>
<dbReference type="Proteomes" id="UP000288395">
    <property type="component" value="Unassembled WGS sequence"/>
</dbReference>
<feature type="domain" description="PAS" evidence="2">
    <location>
        <begin position="256"/>
        <end position="301"/>
    </location>
</feature>
<dbReference type="SMART" id="SM00267">
    <property type="entry name" value="GGDEF"/>
    <property type="match status" value="1"/>
</dbReference>
<keyword evidence="8" id="KW-1185">Reference proteome</keyword>
<protein>
    <submittedName>
        <fullName evidence="7">Sensor domain-containing diguanylate cyclase</fullName>
    </submittedName>
</protein>
<dbReference type="OrthoDB" id="9816034at2"/>
<evidence type="ECO:0000259" key="6">
    <source>
        <dbReference type="PROSITE" id="PS50887"/>
    </source>
</evidence>
<dbReference type="CDD" id="cd01948">
    <property type="entry name" value="EAL"/>
    <property type="match status" value="1"/>
</dbReference>
<dbReference type="RefSeq" id="WP_126765113.1">
    <property type="nucleotide sequence ID" value="NZ_PIPJ01000001.1"/>
</dbReference>
<evidence type="ECO:0000313" key="7">
    <source>
        <dbReference type="EMBL" id="RUO23452.1"/>
    </source>
</evidence>
<dbReference type="Gene3D" id="3.30.70.270">
    <property type="match status" value="1"/>
</dbReference>
<feature type="domain" description="EAL" evidence="4">
    <location>
        <begin position="557"/>
        <end position="806"/>
    </location>
</feature>
<feature type="transmembrane region" description="Helical" evidence="1">
    <location>
        <begin position="181"/>
        <end position="201"/>
    </location>
</feature>
<dbReference type="InterPro" id="IPR000014">
    <property type="entry name" value="PAS"/>
</dbReference>
<dbReference type="CDD" id="cd00130">
    <property type="entry name" value="PAS"/>
    <property type="match status" value="1"/>
</dbReference>
<keyword evidence="1" id="KW-0472">Membrane</keyword>
<dbReference type="Gene3D" id="3.30.450.20">
    <property type="entry name" value="PAS domain"/>
    <property type="match status" value="1"/>
</dbReference>
<dbReference type="SMART" id="SM00052">
    <property type="entry name" value="EAL"/>
    <property type="match status" value="1"/>
</dbReference>
<dbReference type="CDD" id="cd01949">
    <property type="entry name" value="GGDEF"/>
    <property type="match status" value="1"/>
</dbReference>
<dbReference type="CDD" id="cd06225">
    <property type="entry name" value="HAMP"/>
    <property type="match status" value="1"/>
</dbReference>
<evidence type="ECO:0000313" key="8">
    <source>
        <dbReference type="Proteomes" id="UP000288395"/>
    </source>
</evidence>
<dbReference type="PROSITE" id="PS50885">
    <property type="entry name" value="HAMP"/>
    <property type="match status" value="1"/>
</dbReference>
<feature type="domain" description="PAC" evidence="3">
    <location>
        <begin position="329"/>
        <end position="381"/>
    </location>
</feature>
<dbReference type="InterPro" id="IPR001633">
    <property type="entry name" value="EAL_dom"/>
</dbReference>
<dbReference type="PROSITE" id="PS50883">
    <property type="entry name" value="EAL"/>
    <property type="match status" value="1"/>
</dbReference>
<reference evidence="8" key="1">
    <citation type="journal article" date="2018" name="Front. Microbiol.">
        <title>Genome-Based Analysis Reveals the Taxonomy and Diversity of the Family Idiomarinaceae.</title>
        <authorList>
            <person name="Liu Y."/>
            <person name="Lai Q."/>
            <person name="Shao Z."/>
        </authorList>
    </citation>
    <scope>NUCLEOTIDE SEQUENCE [LARGE SCALE GENOMIC DNA]</scope>
    <source>
        <strain evidence="8">GBPy7</strain>
    </source>
</reference>
<dbReference type="GO" id="GO:0016020">
    <property type="term" value="C:membrane"/>
    <property type="evidence" value="ECO:0007669"/>
    <property type="project" value="InterPro"/>
</dbReference>
<dbReference type="InterPro" id="IPR043128">
    <property type="entry name" value="Rev_trsase/Diguanyl_cyclase"/>
</dbReference>
<dbReference type="InterPro" id="IPR035965">
    <property type="entry name" value="PAS-like_dom_sf"/>
</dbReference>
<dbReference type="InterPro" id="IPR000160">
    <property type="entry name" value="GGDEF_dom"/>
</dbReference>
<dbReference type="SUPFAM" id="SSF55073">
    <property type="entry name" value="Nucleotide cyclase"/>
    <property type="match status" value="1"/>
</dbReference>
<name>A0A432W2J1_9GAMM</name>
<dbReference type="AlphaFoldDB" id="A0A432W2J1"/>
<feature type="domain" description="HAMP" evidence="5">
    <location>
        <begin position="203"/>
        <end position="256"/>
    </location>
</feature>
<dbReference type="PROSITE" id="PS50887">
    <property type="entry name" value="GGDEF"/>
    <property type="match status" value="1"/>
</dbReference>
<dbReference type="InterPro" id="IPR052155">
    <property type="entry name" value="Biofilm_reg_signaling"/>
</dbReference>
<dbReference type="Gene3D" id="3.20.20.450">
    <property type="entry name" value="EAL domain"/>
    <property type="match status" value="1"/>
</dbReference>
<dbReference type="InterPro" id="IPR003660">
    <property type="entry name" value="HAMP_dom"/>
</dbReference>
<dbReference type="SMART" id="SM00304">
    <property type="entry name" value="HAMP"/>
    <property type="match status" value="1"/>
</dbReference>
<organism evidence="7 8">
    <name type="scientific">Aliidiomarina iranensis</name>
    <dbReference type="NCBI Taxonomy" id="1434071"/>
    <lineage>
        <taxon>Bacteria</taxon>
        <taxon>Pseudomonadati</taxon>
        <taxon>Pseudomonadota</taxon>
        <taxon>Gammaproteobacteria</taxon>
        <taxon>Alteromonadales</taxon>
        <taxon>Idiomarinaceae</taxon>
        <taxon>Aliidiomarina</taxon>
    </lineage>
</organism>
<dbReference type="SUPFAM" id="SSF158472">
    <property type="entry name" value="HAMP domain-like"/>
    <property type="match status" value="1"/>
</dbReference>
<dbReference type="Pfam" id="PF00563">
    <property type="entry name" value="EAL"/>
    <property type="match status" value="1"/>
</dbReference>
<evidence type="ECO:0000259" key="2">
    <source>
        <dbReference type="PROSITE" id="PS50112"/>
    </source>
</evidence>
<dbReference type="InterPro" id="IPR035919">
    <property type="entry name" value="EAL_sf"/>
</dbReference>
<dbReference type="NCBIfam" id="TIGR00254">
    <property type="entry name" value="GGDEF"/>
    <property type="match status" value="1"/>
</dbReference>
<dbReference type="Pfam" id="PF00990">
    <property type="entry name" value="GGDEF"/>
    <property type="match status" value="1"/>
</dbReference>
<dbReference type="PANTHER" id="PTHR44757">
    <property type="entry name" value="DIGUANYLATE CYCLASE DGCP"/>
    <property type="match status" value="1"/>
</dbReference>
<dbReference type="PANTHER" id="PTHR44757:SF2">
    <property type="entry name" value="BIOFILM ARCHITECTURE MAINTENANCE PROTEIN MBAA"/>
    <property type="match status" value="1"/>
</dbReference>